<dbReference type="InterPro" id="IPR004358">
    <property type="entry name" value="Sig_transdc_His_kin-like_C"/>
</dbReference>
<dbReference type="PRINTS" id="PR00344">
    <property type="entry name" value="BCTRLSENSOR"/>
</dbReference>
<comment type="subcellular location">
    <subcellularLocation>
        <location evidence="2">Membrane</location>
    </subcellularLocation>
</comment>
<feature type="domain" description="Histidine kinase" evidence="9">
    <location>
        <begin position="405"/>
        <end position="716"/>
    </location>
</feature>
<dbReference type="GO" id="GO:0000155">
    <property type="term" value="F:phosphorelay sensor kinase activity"/>
    <property type="evidence" value="ECO:0007669"/>
    <property type="project" value="InterPro"/>
</dbReference>
<dbReference type="InterPro" id="IPR005467">
    <property type="entry name" value="His_kinase_dom"/>
</dbReference>
<keyword evidence="5" id="KW-0808">Transferase</keyword>
<dbReference type="OrthoDB" id="490876at2"/>
<proteinExistence type="predicted"/>
<evidence type="ECO:0000313" key="12">
    <source>
        <dbReference type="Proteomes" id="UP000010473"/>
    </source>
</evidence>
<evidence type="ECO:0000256" key="6">
    <source>
        <dbReference type="ARBA" id="ARBA00022777"/>
    </source>
</evidence>
<dbReference type="Gene3D" id="1.10.287.130">
    <property type="match status" value="1"/>
</dbReference>
<evidence type="ECO:0000313" key="11">
    <source>
        <dbReference type="EMBL" id="AFZ36892.1"/>
    </source>
</evidence>
<dbReference type="SUPFAM" id="SSF55874">
    <property type="entry name" value="ATPase domain of HSP90 chaperone/DNA topoisomerase II/histidine kinase"/>
    <property type="match status" value="2"/>
</dbReference>
<keyword evidence="8" id="KW-0812">Transmembrane</keyword>
<dbReference type="SMART" id="SM00388">
    <property type="entry name" value="HisKA"/>
    <property type="match status" value="1"/>
</dbReference>
<evidence type="ECO:0000256" key="7">
    <source>
        <dbReference type="ARBA" id="ARBA00023012"/>
    </source>
</evidence>
<dbReference type="GO" id="GO:0016020">
    <property type="term" value="C:membrane"/>
    <property type="evidence" value="ECO:0007669"/>
    <property type="project" value="UniProtKB-SubCell"/>
</dbReference>
<keyword evidence="6 11" id="KW-0418">Kinase</keyword>
<dbReference type="Gene3D" id="6.10.340.10">
    <property type="match status" value="1"/>
</dbReference>
<dbReference type="PROSITE" id="PS50109">
    <property type="entry name" value="HIS_KIN"/>
    <property type="match status" value="1"/>
</dbReference>
<name>K9XYZ3_STAC7</name>
<sequence>MRLGQSSFRRILLSRLLLLSVPVLLMGVYVTYRKARSAFLETARQNLTESAIRKGEIIKQSIDALKTNLASASDTDILKSNFSTNHQDFITQLGEILPTNILCVQLTDLQTNKITATTCSERMKVAPNSWSPQKKQLLTTSDQINIKLLLPSTSLWREAQSVTEDPPQSQLKLWLTAPVYNRQGNLRYALSVKAAILNQERVEPGSLDGYPVVIDQNGVILAHPFIQRVGRNIQQMPDAHRLQSLLRNAIAGKPDFLHLFYLEKDGVELVAGYSSIPSPITHDLEQKWIILAVTPLDAALLPLKDIRQVLFIMTFCLILASSLATLYVSRELARPLEQLRDYALNKEHLHSRDRLPENFQIREFNQLSLALNEMVARLKTWGEEIVSAWKEAQNANQLKSEFLATTSHELRTPLNGIINCIRLVKEGYCDSQEEEIDFLQQADDAAIHLLGIINDVLDISKIEAGKLSVTLEKVDLAKIINEVIDLQTVPIQKKGLKFKTPKWQEEIFVNADPAKLKQILINIVGNAVKFTDYGSIVIDVKIKANSSHLFSQAAHEKLLQSNFENHELFLSELYNPVGSIPEKSLNLNIENNNETELVEEKVFQEKSYLPSQVRQLIEPKIDSFFETPELDHNHYSPPTVEITIQDTGIGIDPNQQEKLFRPFVMVDGSTTRKFGGTGLGLAISRNLIELMGGTISLYSAGEGQGTIVTISIPLAGNSNLEPDSK</sequence>
<feature type="transmembrane region" description="Helical" evidence="8">
    <location>
        <begin position="12"/>
        <end position="32"/>
    </location>
</feature>
<dbReference type="EC" id="2.7.13.3" evidence="3"/>
<comment type="catalytic activity">
    <reaction evidence="1">
        <text>ATP + protein L-histidine = ADP + protein N-phospho-L-histidine.</text>
        <dbReference type="EC" id="2.7.13.3"/>
    </reaction>
</comment>
<dbReference type="PROSITE" id="PS50885">
    <property type="entry name" value="HAMP"/>
    <property type="match status" value="1"/>
</dbReference>
<evidence type="ECO:0000259" key="10">
    <source>
        <dbReference type="PROSITE" id="PS50885"/>
    </source>
</evidence>
<evidence type="ECO:0000256" key="1">
    <source>
        <dbReference type="ARBA" id="ARBA00000085"/>
    </source>
</evidence>
<dbReference type="InterPro" id="IPR003660">
    <property type="entry name" value="HAMP_dom"/>
</dbReference>
<keyword evidence="8" id="KW-1133">Transmembrane helix</keyword>
<dbReference type="STRING" id="111780.Sta7437_3386"/>
<protein>
    <recommendedName>
        <fullName evidence="3">histidine kinase</fullName>
        <ecNumber evidence="3">2.7.13.3</ecNumber>
    </recommendedName>
</protein>
<dbReference type="KEGG" id="scs:Sta7437_3386"/>
<dbReference type="InterPro" id="IPR003661">
    <property type="entry name" value="HisK_dim/P_dom"/>
</dbReference>
<dbReference type="PATRIC" id="fig|111780.3.peg.3510"/>
<evidence type="ECO:0000256" key="5">
    <source>
        <dbReference type="ARBA" id="ARBA00022679"/>
    </source>
</evidence>
<dbReference type="SUPFAM" id="SSF47384">
    <property type="entry name" value="Homodimeric domain of signal transducing histidine kinase"/>
    <property type="match status" value="1"/>
</dbReference>
<keyword evidence="12" id="KW-1185">Reference proteome</keyword>
<evidence type="ECO:0000256" key="3">
    <source>
        <dbReference type="ARBA" id="ARBA00012438"/>
    </source>
</evidence>
<dbReference type="AlphaFoldDB" id="K9XYZ3"/>
<dbReference type="eggNOG" id="COG0642">
    <property type="taxonomic scope" value="Bacteria"/>
</dbReference>
<evidence type="ECO:0000256" key="2">
    <source>
        <dbReference type="ARBA" id="ARBA00004370"/>
    </source>
</evidence>
<keyword evidence="8" id="KW-0472">Membrane</keyword>
<dbReference type="CDD" id="cd00082">
    <property type="entry name" value="HisKA"/>
    <property type="match status" value="1"/>
</dbReference>
<dbReference type="Pfam" id="PF00512">
    <property type="entry name" value="HisKA"/>
    <property type="match status" value="1"/>
</dbReference>
<dbReference type="Gene3D" id="3.30.450.20">
    <property type="entry name" value="PAS domain"/>
    <property type="match status" value="1"/>
</dbReference>
<dbReference type="InterPro" id="IPR003594">
    <property type="entry name" value="HATPase_dom"/>
</dbReference>
<dbReference type="PANTHER" id="PTHR43711">
    <property type="entry name" value="TWO-COMPONENT HISTIDINE KINASE"/>
    <property type="match status" value="1"/>
</dbReference>
<feature type="domain" description="HAMP" evidence="10">
    <location>
        <begin position="330"/>
        <end position="383"/>
    </location>
</feature>
<evidence type="ECO:0000256" key="8">
    <source>
        <dbReference type="SAM" id="Phobius"/>
    </source>
</evidence>
<dbReference type="HOGENOM" id="CLU_389238_0_0_3"/>
<dbReference type="PANTHER" id="PTHR43711:SF26">
    <property type="entry name" value="SENSOR HISTIDINE KINASE RCSC"/>
    <property type="match status" value="1"/>
</dbReference>
<dbReference type="CDD" id="cd12912">
    <property type="entry name" value="PDC2_MCP_like"/>
    <property type="match status" value="1"/>
</dbReference>
<dbReference type="InterPro" id="IPR036890">
    <property type="entry name" value="HATPase_C_sf"/>
</dbReference>
<evidence type="ECO:0000256" key="4">
    <source>
        <dbReference type="ARBA" id="ARBA00022553"/>
    </source>
</evidence>
<reference evidence="12" key="1">
    <citation type="journal article" date="2013" name="Proc. Natl. Acad. Sci. U.S.A.">
        <title>Improving the coverage of the cyanobacterial phylum using diversity-driven genome sequencing.</title>
        <authorList>
            <person name="Shih P.M."/>
            <person name="Wu D."/>
            <person name="Latifi A."/>
            <person name="Axen S.D."/>
            <person name="Fewer D.P."/>
            <person name="Talla E."/>
            <person name="Calteau A."/>
            <person name="Cai F."/>
            <person name="Tandeau de Marsac N."/>
            <person name="Rippka R."/>
            <person name="Herdman M."/>
            <person name="Sivonen K."/>
            <person name="Coursin T."/>
            <person name="Laurent T."/>
            <person name="Goodwin L."/>
            <person name="Nolan M."/>
            <person name="Davenport K.W."/>
            <person name="Han C.S."/>
            <person name="Rubin E.M."/>
            <person name="Eisen J.A."/>
            <person name="Woyke T."/>
            <person name="Gugger M."/>
            <person name="Kerfeld C.A."/>
        </authorList>
    </citation>
    <scope>NUCLEOTIDE SEQUENCE [LARGE SCALE GENOMIC DNA]</scope>
    <source>
        <strain evidence="12">ATCC 29371 / PCC 7437</strain>
    </source>
</reference>
<evidence type="ECO:0000259" key="9">
    <source>
        <dbReference type="PROSITE" id="PS50109"/>
    </source>
</evidence>
<dbReference type="Proteomes" id="UP000010473">
    <property type="component" value="Chromosome"/>
</dbReference>
<keyword evidence="4" id="KW-0597">Phosphoprotein</keyword>
<dbReference type="InterPro" id="IPR050736">
    <property type="entry name" value="Sensor_HK_Regulatory"/>
</dbReference>
<dbReference type="Gene3D" id="3.30.565.10">
    <property type="entry name" value="Histidine kinase-like ATPase, C-terminal domain"/>
    <property type="match status" value="1"/>
</dbReference>
<dbReference type="RefSeq" id="WP_015194554.1">
    <property type="nucleotide sequence ID" value="NC_019748.1"/>
</dbReference>
<gene>
    <name evidence="11" type="ordered locus">Sta7437_3386</name>
</gene>
<dbReference type="Pfam" id="PF02518">
    <property type="entry name" value="HATPase_c"/>
    <property type="match status" value="1"/>
</dbReference>
<accession>K9XYZ3</accession>
<organism evidence="11 12">
    <name type="scientific">Stanieria cyanosphaera (strain ATCC 29371 / PCC 7437)</name>
    <dbReference type="NCBI Taxonomy" id="111780"/>
    <lineage>
        <taxon>Bacteria</taxon>
        <taxon>Bacillati</taxon>
        <taxon>Cyanobacteriota</taxon>
        <taxon>Cyanophyceae</taxon>
        <taxon>Pleurocapsales</taxon>
        <taxon>Dermocarpellaceae</taxon>
        <taxon>Stanieria</taxon>
    </lineage>
</organism>
<dbReference type="EMBL" id="CP003653">
    <property type="protein sequence ID" value="AFZ36892.1"/>
    <property type="molecule type" value="Genomic_DNA"/>
</dbReference>
<keyword evidence="7" id="KW-0902">Two-component regulatory system</keyword>
<dbReference type="InterPro" id="IPR036097">
    <property type="entry name" value="HisK_dim/P_sf"/>
</dbReference>
<dbReference type="CDD" id="cd16922">
    <property type="entry name" value="HATPase_EvgS-ArcB-TorS-like"/>
    <property type="match status" value="1"/>
</dbReference>
<dbReference type="SMART" id="SM00387">
    <property type="entry name" value="HATPase_c"/>
    <property type="match status" value="1"/>
</dbReference>